<name>A0A9D2J999_9FIRM</name>
<protein>
    <submittedName>
        <fullName evidence="3">ComF family protein</fullName>
    </submittedName>
</protein>
<reference evidence="3" key="1">
    <citation type="journal article" date="2021" name="PeerJ">
        <title>Extensive microbial diversity within the chicken gut microbiome revealed by metagenomics and culture.</title>
        <authorList>
            <person name="Gilroy R."/>
            <person name="Ravi A."/>
            <person name="Getino M."/>
            <person name="Pursley I."/>
            <person name="Horton D.L."/>
            <person name="Alikhan N.F."/>
            <person name="Baker D."/>
            <person name="Gharbi K."/>
            <person name="Hall N."/>
            <person name="Watson M."/>
            <person name="Adriaenssens E.M."/>
            <person name="Foster-Nyarko E."/>
            <person name="Jarju S."/>
            <person name="Secka A."/>
            <person name="Antonio M."/>
            <person name="Oren A."/>
            <person name="Chaudhuri R.R."/>
            <person name="La Ragione R."/>
            <person name="Hildebrand F."/>
            <person name="Pallen M.J."/>
        </authorList>
    </citation>
    <scope>NUCLEOTIDE SEQUENCE</scope>
    <source>
        <strain evidence="3">ChiSxjej1B13-11774</strain>
    </source>
</reference>
<dbReference type="InterPro" id="IPR000836">
    <property type="entry name" value="PRTase_dom"/>
</dbReference>
<dbReference type="PANTHER" id="PTHR47505">
    <property type="entry name" value="DNA UTILIZATION PROTEIN YHGH"/>
    <property type="match status" value="1"/>
</dbReference>
<accession>A0A9D2J999</accession>
<feature type="domain" description="Phosphoribosyltransferase" evidence="2">
    <location>
        <begin position="152"/>
        <end position="252"/>
    </location>
</feature>
<evidence type="ECO:0000259" key="2">
    <source>
        <dbReference type="Pfam" id="PF00156"/>
    </source>
</evidence>
<dbReference type="AlphaFoldDB" id="A0A9D2J999"/>
<reference evidence="3" key="2">
    <citation type="submission" date="2021-04" db="EMBL/GenBank/DDBJ databases">
        <authorList>
            <person name="Gilroy R."/>
        </authorList>
    </citation>
    <scope>NUCLEOTIDE SEQUENCE</scope>
    <source>
        <strain evidence="3">ChiSxjej1B13-11774</strain>
    </source>
</reference>
<comment type="similarity">
    <text evidence="1">Belongs to the ComF/GntX family.</text>
</comment>
<evidence type="ECO:0000313" key="4">
    <source>
        <dbReference type="Proteomes" id="UP000824048"/>
    </source>
</evidence>
<dbReference type="Pfam" id="PF00156">
    <property type="entry name" value="Pribosyltran"/>
    <property type="match status" value="1"/>
</dbReference>
<dbReference type="SUPFAM" id="SSF53271">
    <property type="entry name" value="PRTase-like"/>
    <property type="match status" value="1"/>
</dbReference>
<evidence type="ECO:0000256" key="1">
    <source>
        <dbReference type="ARBA" id="ARBA00008007"/>
    </source>
</evidence>
<dbReference type="Proteomes" id="UP000824048">
    <property type="component" value="Unassembled WGS sequence"/>
</dbReference>
<dbReference type="Gene3D" id="3.40.50.2020">
    <property type="match status" value="1"/>
</dbReference>
<dbReference type="InterPro" id="IPR029057">
    <property type="entry name" value="PRTase-like"/>
</dbReference>
<sequence length="257" mass="28366">MRAPDWRYAAEQAAAWLYPRRCPFCGAVLGIDAVQGSVCPQCVEEEERLTHNPPRLPGTEHTFYALNSGLAAYYYSGKVQEAILLCKRGFHPWYARELADRMAVRIWGATPPDRPGRRPKNELFRDMPLYQCIVPVPPHQPLPGVPGLPLLLARRLGILLGIPVETPLYAVRGTAVQKDLTRQQRMQNARKAYACRTDADFGGKRVLLVDDIITTGATVSACAMLLLKAGAVEVTAAAVAASEELPKDKRTSTEKCK</sequence>
<organism evidence="3 4">
    <name type="scientific">Candidatus Gemmiger excrementigallinarum</name>
    <dbReference type="NCBI Taxonomy" id="2838609"/>
    <lineage>
        <taxon>Bacteria</taxon>
        <taxon>Bacillati</taxon>
        <taxon>Bacillota</taxon>
        <taxon>Clostridia</taxon>
        <taxon>Eubacteriales</taxon>
        <taxon>Gemmiger</taxon>
    </lineage>
</organism>
<proteinExistence type="inferred from homology"/>
<gene>
    <name evidence="3" type="ORF">H9811_02240</name>
</gene>
<dbReference type="InterPro" id="IPR051910">
    <property type="entry name" value="ComF/GntX_DNA_util-trans"/>
</dbReference>
<dbReference type="CDD" id="cd06223">
    <property type="entry name" value="PRTases_typeI"/>
    <property type="match status" value="1"/>
</dbReference>
<dbReference type="PANTHER" id="PTHR47505:SF1">
    <property type="entry name" value="DNA UTILIZATION PROTEIN YHGH"/>
    <property type="match status" value="1"/>
</dbReference>
<evidence type="ECO:0000313" key="3">
    <source>
        <dbReference type="EMBL" id="HIZ41361.1"/>
    </source>
</evidence>
<comment type="caution">
    <text evidence="3">The sequence shown here is derived from an EMBL/GenBank/DDBJ whole genome shotgun (WGS) entry which is preliminary data.</text>
</comment>
<dbReference type="EMBL" id="DXBP01000015">
    <property type="protein sequence ID" value="HIZ41361.1"/>
    <property type="molecule type" value="Genomic_DNA"/>
</dbReference>